<dbReference type="Proteomes" id="UP001152803">
    <property type="component" value="Unassembled WGS sequence"/>
</dbReference>
<proteinExistence type="predicted"/>
<keyword evidence="3" id="KW-1185">Reference proteome</keyword>
<comment type="caution">
    <text evidence="2">The sequence shown here is derived from an EMBL/GenBank/DDBJ whole genome shotgun (WGS) entry which is preliminary data.</text>
</comment>
<protein>
    <recommendedName>
        <fullName evidence="4">Immunoglobulin V-set domain-containing protein</fullName>
    </recommendedName>
</protein>
<keyword evidence="1" id="KW-0732">Signal</keyword>
<dbReference type="AlphaFoldDB" id="A0A9Q1E1G9"/>
<accession>A0A9Q1E1G9</accession>
<dbReference type="SUPFAM" id="SSF48726">
    <property type="entry name" value="Immunoglobulin"/>
    <property type="match status" value="1"/>
</dbReference>
<evidence type="ECO:0000256" key="1">
    <source>
        <dbReference type="SAM" id="SignalP"/>
    </source>
</evidence>
<feature type="chain" id="PRO_5040153512" description="Immunoglobulin V-set domain-containing protein" evidence="1">
    <location>
        <begin position="21"/>
        <end position="273"/>
    </location>
</feature>
<gene>
    <name evidence="2" type="ORF">COCON_G00005450</name>
</gene>
<name>A0A9Q1E1G9_CONCO</name>
<dbReference type="InterPro" id="IPR013783">
    <property type="entry name" value="Ig-like_fold"/>
</dbReference>
<feature type="non-terminal residue" evidence="2">
    <location>
        <position position="1"/>
    </location>
</feature>
<dbReference type="InterPro" id="IPR036179">
    <property type="entry name" value="Ig-like_dom_sf"/>
</dbReference>
<evidence type="ECO:0000313" key="3">
    <source>
        <dbReference type="Proteomes" id="UP001152803"/>
    </source>
</evidence>
<dbReference type="Gene3D" id="2.60.40.10">
    <property type="entry name" value="Immunoglobulins"/>
    <property type="match status" value="1"/>
</dbReference>
<dbReference type="EMBL" id="JAFJMO010000001">
    <property type="protein sequence ID" value="KAJ8287886.1"/>
    <property type="molecule type" value="Genomic_DNA"/>
</dbReference>
<evidence type="ECO:0008006" key="4">
    <source>
        <dbReference type="Google" id="ProtNLM"/>
    </source>
</evidence>
<organism evidence="2 3">
    <name type="scientific">Conger conger</name>
    <name type="common">Conger eel</name>
    <name type="synonym">Muraena conger</name>
    <dbReference type="NCBI Taxonomy" id="82655"/>
    <lineage>
        <taxon>Eukaryota</taxon>
        <taxon>Metazoa</taxon>
        <taxon>Chordata</taxon>
        <taxon>Craniata</taxon>
        <taxon>Vertebrata</taxon>
        <taxon>Euteleostomi</taxon>
        <taxon>Actinopterygii</taxon>
        <taxon>Neopterygii</taxon>
        <taxon>Teleostei</taxon>
        <taxon>Anguilliformes</taxon>
        <taxon>Congridae</taxon>
        <taxon>Conger</taxon>
    </lineage>
</organism>
<dbReference type="OrthoDB" id="8778643at2759"/>
<sequence length="273" mass="30390">MISLFTGLLIILIKYRAAEGLVNPAPISYGKTGQNVTIHSRIKEISSYYTYISWYRLRPSGKVEHLRYFGSFTAKFGRYSGELPKGSENAYLNVSGATIGDSGRFFAVVGTLRKLTPGSSSVLVITDPEVLPVMRVFLSRTGTALCELKGGGPHWSDPKWETDDAKQGLKLLQPEAETFLDEHGAFIRSSILSLEEGVRGLNCVCQHSTGVIIRTQVIQARKETFFPPCFTLYLIRSCLALYHTHSQTHSITLILRVTLSHSFSESLYHTHSQ</sequence>
<reference evidence="2" key="1">
    <citation type="journal article" date="2023" name="Science">
        <title>Genome structures resolve the early diversification of teleost fishes.</title>
        <authorList>
            <person name="Parey E."/>
            <person name="Louis A."/>
            <person name="Montfort J."/>
            <person name="Bouchez O."/>
            <person name="Roques C."/>
            <person name="Iampietro C."/>
            <person name="Lluch J."/>
            <person name="Castinel A."/>
            <person name="Donnadieu C."/>
            <person name="Desvignes T."/>
            <person name="Floi Bucao C."/>
            <person name="Jouanno E."/>
            <person name="Wen M."/>
            <person name="Mejri S."/>
            <person name="Dirks R."/>
            <person name="Jansen H."/>
            <person name="Henkel C."/>
            <person name="Chen W.J."/>
            <person name="Zahm M."/>
            <person name="Cabau C."/>
            <person name="Klopp C."/>
            <person name="Thompson A.W."/>
            <person name="Robinson-Rechavi M."/>
            <person name="Braasch I."/>
            <person name="Lecointre G."/>
            <person name="Bobe J."/>
            <person name="Postlethwait J.H."/>
            <person name="Berthelot C."/>
            <person name="Roest Crollius H."/>
            <person name="Guiguen Y."/>
        </authorList>
    </citation>
    <scope>NUCLEOTIDE SEQUENCE</scope>
    <source>
        <strain evidence="2">Concon-B</strain>
    </source>
</reference>
<evidence type="ECO:0000313" key="2">
    <source>
        <dbReference type="EMBL" id="KAJ8287886.1"/>
    </source>
</evidence>
<feature type="signal peptide" evidence="1">
    <location>
        <begin position="1"/>
        <end position="20"/>
    </location>
</feature>